<organism evidence="2">
    <name type="scientific">Culex pipiens</name>
    <name type="common">House mosquito</name>
    <dbReference type="NCBI Taxonomy" id="7175"/>
    <lineage>
        <taxon>Eukaryota</taxon>
        <taxon>Metazoa</taxon>
        <taxon>Ecdysozoa</taxon>
        <taxon>Arthropoda</taxon>
        <taxon>Hexapoda</taxon>
        <taxon>Insecta</taxon>
        <taxon>Pterygota</taxon>
        <taxon>Neoptera</taxon>
        <taxon>Endopterygota</taxon>
        <taxon>Diptera</taxon>
        <taxon>Nematocera</taxon>
        <taxon>Culicoidea</taxon>
        <taxon>Culicidae</taxon>
        <taxon>Culicinae</taxon>
        <taxon>Culicini</taxon>
        <taxon>Culex</taxon>
        <taxon>Culex</taxon>
    </lineage>
</organism>
<keyword evidence="1" id="KW-0812">Transmembrane</keyword>
<proteinExistence type="predicted"/>
<keyword evidence="1" id="KW-0472">Membrane</keyword>
<name>A0A8D8AHC7_CULPI</name>
<keyword evidence="1" id="KW-1133">Transmembrane helix</keyword>
<sequence length="107" mass="12595">MCLRYLYILLAVATSFLTVKFVKPTSVNKRYHNSAKLDQKQRESSISNPIDPSQTVQFRDRFGCLSFVNLFDFVGLILFHFSFVQRLYFLYMLCLCSGEKNKRTRSF</sequence>
<evidence type="ECO:0000313" key="2">
    <source>
        <dbReference type="EMBL" id="CAG6454341.1"/>
    </source>
</evidence>
<evidence type="ECO:0000256" key="1">
    <source>
        <dbReference type="SAM" id="Phobius"/>
    </source>
</evidence>
<feature type="transmembrane region" description="Helical" evidence="1">
    <location>
        <begin position="62"/>
        <end position="83"/>
    </location>
</feature>
<accession>A0A8D8AHC7</accession>
<dbReference type="EMBL" id="HBUE01025782">
    <property type="protein sequence ID" value="CAG6454341.1"/>
    <property type="molecule type" value="Transcribed_RNA"/>
</dbReference>
<protein>
    <submittedName>
        <fullName evidence="2">(northern house mosquito) hypothetical protein</fullName>
    </submittedName>
</protein>
<dbReference type="AlphaFoldDB" id="A0A8D8AHC7"/>
<feature type="transmembrane region" description="Helical" evidence="1">
    <location>
        <begin position="6"/>
        <end position="22"/>
    </location>
</feature>
<reference evidence="2" key="1">
    <citation type="submission" date="2021-05" db="EMBL/GenBank/DDBJ databases">
        <authorList>
            <person name="Alioto T."/>
            <person name="Alioto T."/>
            <person name="Gomez Garrido J."/>
        </authorList>
    </citation>
    <scope>NUCLEOTIDE SEQUENCE</scope>
</reference>